<keyword evidence="2" id="KW-1185">Reference proteome</keyword>
<evidence type="ECO:0000313" key="1">
    <source>
        <dbReference type="EMBL" id="KAJ7518267.1"/>
    </source>
</evidence>
<gene>
    <name evidence="1" type="ORF">O6H91_21G061700</name>
</gene>
<accession>A0ACC2AM86</accession>
<dbReference type="EMBL" id="CM055112">
    <property type="protein sequence ID" value="KAJ7518267.1"/>
    <property type="molecule type" value="Genomic_DNA"/>
</dbReference>
<protein>
    <submittedName>
        <fullName evidence="1">Uncharacterized protein</fullName>
    </submittedName>
</protein>
<name>A0ACC2AM86_DIPCM</name>
<proteinExistence type="predicted"/>
<dbReference type="Proteomes" id="UP001162992">
    <property type="component" value="Chromosome 21"/>
</dbReference>
<reference evidence="2" key="1">
    <citation type="journal article" date="2024" name="Proc. Natl. Acad. Sci. U.S.A.">
        <title>Extraordinary preservation of gene collinearity over three hundred million years revealed in homosporous lycophytes.</title>
        <authorList>
            <person name="Li C."/>
            <person name="Wickell D."/>
            <person name="Kuo L.Y."/>
            <person name="Chen X."/>
            <person name="Nie B."/>
            <person name="Liao X."/>
            <person name="Peng D."/>
            <person name="Ji J."/>
            <person name="Jenkins J."/>
            <person name="Williams M."/>
            <person name="Shu S."/>
            <person name="Plott C."/>
            <person name="Barry K."/>
            <person name="Rajasekar S."/>
            <person name="Grimwood J."/>
            <person name="Han X."/>
            <person name="Sun S."/>
            <person name="Hou Z."/>
            <person name="He W."/>
            <person name="Dai G."/>
            <person name="Sun C."/>
            <person name="Schmutz J."/>
            <person name="Leebens-Mack J.H."/>
            <person name="Li F.W."/>
            <person name="Wang L."/>
        </authorList>
    </citation>
    <scope>NUCLEOTIDE SEQUENCE [LARGE SCALE GENOMIC DNA]</scope>
    <source>
        <strain evidence="2">cv. PW_Plant_1</strain>
    </source>
</reference>
<sequence length="440" mass="49770">MVTGVTELAMDVLVLCKWTKRLCPLLFLVGFLAITHRLMSFQQSLLLQAGLLKPLLQISSSTRFGNFLITEQKQSFASSLSDTSPFLMSTNRSNRAAEEKRVAVCLVGAARAFELTGPSIKKYVLDVYDQVDVFLHAPLDENSYKFQLLKGHKRLASLRIFKPNTLPETQLHKELLASTGSPNGIQGLLQYFSLVEGCWDMITKYENEHIFKYQWIIRTRVDGYWSGPLPPLEHFINGYYFVPYGSQFGGFNDRLGIGDRSTSQIALARLSLLSTIHHQGYRKLNSESAFKAQLESAKIKIKLEHFSFCVLSFRKYDWPLSGWDVPVVSISSKGHLNGAKCRPCTPKLTGHEAKAVAESLQRSWSWPGPVYGLELCDAQTDWERNWENIFDKAAGREIALIRKASLKQSKVNECIQQLSSFSEQWDVWDAPSPNTICTEN</sequence>
<comment type="caution">
    <text evidence="1">The sequence shown here is derived from an EMBL/GenBank/DDBJ whole genome shotgun (WGS) entry which is preliminary data.</text>
</comment>
<evidence type="ECO:0000313" key="2">
    <source>
        <dbReference type="Proteomes" id="UP001162992"/>
    </source>
</evidence>
<organism evidence="1 2">
    <name type="scientific">Diphasiastrum complanatum</name>
    <name type="common">Issler's clubmoss</name>
    <name type="synonym">Lycopodium complanatum</name>
    <dbReference type="NCBI Taxonomy" id="34168"/>
    <lineage>
        <taxon>Eukaryota</taxon>
        <taxon>Viridiplantae</taxon>
        <taxon>Streptophyta</taxon>
        <taxon>Embryophyta</taxon>
        <taxon>Tracheophyta</taxon>
        <taxon>Lycopodiopsida</taxon>
        <taxon>Lycopodiales</taxon>
        <taxon>Lycopodiaceae</taxon>
        <taxon>Lycopodioideae</taxon>
        <taxon>Diphasiastrum</taxon>
    </lineage>
</organism>